<feature type="domain" description="Peptidase M28" evidence="6">
    <location>
        <begin position="539"/>
        <end position="722"/>
    </location>
</feature>
<dbReference type="Pfam" id="PF04389">
    <property type="entry name" value="Peptidase_M28"/>
    <property type="match status" value="1"/>
</dbReference>
<dbReference type="Gene3D" id="1.20.930.40">
    <property type="entry name" value="Transferrin receptor-like, dimerisation domain"/>
    <property type="match status" value="1"/>
</dbReference>
<feature type="region of interest" description="Disordered" evidence="2">
    <location>
        <begin position="1"/>
        <end position="106"/>
    </location>
</feature>
<dbReference type="AlphaFoldDB" id="A0AAN6WXP2"/>
<evidence type="ECO:0008006" key="9">
    <source>
        <dbReference type="Google" id="ProtNLM"/>
    </source>
</evidence>
<dbReference type="PANTHER" id="PTHR10404">
    <property type="entry name" value="N-ACETYLATED-ALPHA-LINKED ACIDIC DIPEPTIDASE"/>
    <property type="match status" value="1"/>
</dbReference>
<dbReference type="PANTHER" id="PTHR10404:SF71">
    <property type="entry name" value="CARBOXYPEPTIDASE TRE2, PUTATIVE (AFU_ORTHOLOGUE AFUA_3G10650)-RELATED"/>
    <property type="match status" value="1"/>
</dbReference>
<keyword evidence="3" id="KW-1133">Transmembrane helix</keyword>
<keyword evidence="3" id="KW-0812">Transmembrane</keyword>
<comment type="caution">
    <text evidence="7">The sequence shown here is derived from an EMBL/GenBank/DDBJ whole genome shotgun (WGS) entry which is preliminary data.</text>
</comment>
<evidence type="ECO:0000256" key="3">
    <source>
        <dbReference type="SAM" id="Phobius"/>
    </source>
</evidence>
<feature type="compositionally biased region" description="Basic and acidic residues" evidence="2">
    <location>
        <begin position="32"/>
        <end position="41"/>
    </location>
</feature>
<feature type="domain" description="Transferrin receptor-like dimerisation" evidence="5">
    <location>
        <begin position="791"/>
        <end position="912"/>
    </location>
</feature>
<feature type="transmembrane region" description="Helical" evidence="3">
    <location>
        <begin position="195"/>
        <end position="216"/>
    </location>
</feature>
<dbReference type="SUPFAM" id="SSF47672">
    <property type="entry name" value="Transferrin receptor-like dimerisation domain"/>
    <property type="match status" value="1"/>
</dbReference>
<feature type="compositionally biased region" description="Acidic residues" evidence="2">
    <location>
        <begin position="84"/>
        <end position="103"/>
    </location>
</feature>
<dbReference type="InterPro" id="IPR039373">
    <property type="entry name" value="Peptidase_M28B"/>
</dbReference>
<evidence type="ECO:0000256" key="2">
    <source>
        <dbReference type="SAM" id="MobiDB-lite"/>
    </source>
</evidence>
<dbReference type="Pfam" id="PF04253">
    <property type="entry name" value="TFR_dimer"/>
    <property type="match status" value="1"/>
</dbReference>
<proteinExistence type="inferred from homology"/>
<dbReference type="Pfam" id="PF02225">
    <property type="entry name" value="PA"/>
    <property type="match status" value="1"/>
</dbReference>
<keyword evidence="3" id="KW-0472">Membrane</keyword>
<accession>A0AAN6WXP2</accession>
<dbReference type="InterPro" id="IPR046450">
    <property type="entry name" value="PA_dom_sf"/>
</dbReference>
<evidence type="ECO:0000313" key="7">
    <source>
        <dbReference type="EMBL" id="KAK4189451.1"/>
    </source>
</evidence>
<dbReference type="Gene3D" id="3.40.630.10">
    <property type="entry name" value="Zn peptidases"/>
    <property type="match status" value="1"/>
</dbReference>
<evidence type="ECO:0000256" key="1">
    <source>
        <dbReference type="ARBA" id="ARBA00005634"/>
    </source>
</evidence>
<name>A0AAN6WXP2_9PEZI</name>
<gene>
    <name evidence="7" type="ORF">QBC35DRAFT_530843</name>
</gene>
<reference evidence="7" key="2">
    <citation type="submission" date="2023-05" db="EMBL/GenBank/DDBJ databases">
        <authorList>
            <consortium name="Lawrence Berkeley National Laboratory"/>
            <person name="Steindorff A."/>
            <person name="Hensen N."/>
            <person name="Bonometti L."/>
            <person name="Westerberg I."/>
            <person name="Brannstrom I.O."/>
            <person name="Guillou S."/>
            <person name="Cros-Aarteil S."/>
            <person name="Calhoun S."/>
            <person name="Haridas S."/>
            <person name="Kuo A."/>
            <person name="Mondo S."/>
            <person name="Pangilinan J."/>
            <person name="Riley R."/>
            <person name="Labutti K."/>
            <person name="Andreopoulos B."/>
            <person name="Lipzen A."/>
            <person name="Chen C."/>
            <person name="Yanf M."/>
            <person name="Daum C."/>
            <person name="Ng V."/>
            <person name="Clum A."/>
            <person name="Ohm R."/>
            <person name="Martin F."/>
            <person name="Silar P."/>
            <person name="Natvig D."/>
            <person name="Lalanne C."/>
            <person name="Gautier V."/>
            <person name="Ament-Velasquez S.L."/>
            <person name="Kruys A."/>
            <person name="Hutchinson M.I."/>
            <person name="Powell A.J."/>
            <person name="Barry K."/>
            <person name="Miller A.N."/>
            <person name="Grigoriev I.V."/>
            <person name="Debuchy R."/>
            <person name="Gladieux P."/>
            <person name="Thoren M.H."/>
            <person name="Johannesson H."/>
        </authorList>
    </citation>
    <scope>NUCLEOTIDE SEQUENCE</scope>
    <source>
        <strain evidence="7">PSN309</strain>
    </source>
</reference>
<evidence type="ECO:0000313" key="8">
    <source>
        <dbReference type="Proteomes" id="UP001302126"/>
    </source>
</evidence>
<reference evidence="7" key="1">
    <citation type="journal article" date="2023" name="Mol. Phylogenet. Evol.">
        <title>Genome-scale phylogeny and comparative genomics of the fungal order Sordariales.</title>
        <authorList>
            <person name="Hensen N."/>
            <person name="Bonometti L."/>
            <person name="Westerberg I."/>
            <person name="Brannstrom I.O."/>
            <person name="Guillou S."/>
            <person name="Cros-Aarteil S."/>
            <person name="Calhoun S."/>
            <person name="Haridas S."/>
            <person name="Kuo A."/>
            <person name="Mondo S."/>
            <person name="Pangilinan J."/>
            <person name="Riley R."/>
            <person name="LaButti K."/>
            <person name="Andreopoulos B."/>
            <person name="Lipzen A."/>
            <person name="Chen C."/>
            <person name="Yan M."/>
            <person name="Daum C."/>
            <person name="Ng V."/>
            <person name="Clum A."/>
            <person name="Steindorff A."/>
            <person name="Ohm R.A."/>
            <person name="Martin F."/>
            <person name="Silar P."/>
            <person name="Natvig D.O."/>
            <person name="Lalanne C."/>
            <person name="Gautier V."/>
            <person name="Ament-Velasquez S.L."/>
            <person name="Kruys A."/>
            <person name="Hutchinson M.I."/>
            <person name="Powell A.J."/>
            <person name="Barry K."/>
            <person name="Miller A.N."/>
            <person name="Grigoriev I.V."/>
            <person name="Debuchy R."/>
            <person name="Gladieux P."/>
            <person name="Hiltunen Thoren M."/>
            <person name="Johannesson H."/>
        </authorList>
    </citation>
    <scope>NUCLEOTIDE SEQUENCE</scope>
    <source>
        <strain evidence="7">PSN309</strain>
    </source>
</reference>
<dbReference type="InterPro" id="IPR007484">
    <property type="entry name" value="Peptidase_M28"/>
</dbReference>
<feature type="compositionally biased region" description="Polar residues" evidence="2">
    <location>
        <begin position="60"/>
        <end position="69"/>
    </location>
</feature>
<sequence>MAPGRDQQDDLTLVPPIPTYEEAVAGGSSDWQQRDLPRSPIDDSGATEGHSLLNSRHPYDSSTPTPSQNARGRRPAGYRAPTVETDDESNLFSSDDSDSDSDSETNHVRREMQEMEIDDSHVAGNRSSWGKRIGLSLSLPQWRWRWKWKLPRLRGRGRTTVSTDANGTETSNNAESETPGTRFGYIIPKLGSTALFLLVGRILAILIVLGFLWLIFASDMFSGMARKMNQGMFDPNEVAIFVKEMMNGERIRDQLREYTRFAHLAGTEGDYALMLDTERLFTKYGLDEVQRDPYAVYLNYPTRDGRAVEIIGDGGKTTWKAELEEEDVNPDKPGRQTFAFHAHSKAGDVKGPLLYANYGRREDFKWLQDQGFDTKGAIALVRYGDRTEDISLKVKAAEEAGFAGCIMYNDPYLNVEVSVPVIPNDRPDWPNMPGDGVRRGSVSFRNWVVGDVLTPGWGSKDNMPRMKVAQTAGLPKIPSLPLSIRDAQFLLTQLRDHGKKTPEGWSHTTGSLFTGDPKSSPVVRLKNLQDEVEKQLIWNIYGRITGVEQEEKKIMIGSHRDALGFGAAGSQSGTAVMLEVIRVFGNLAAKGWRPSRTIEFMSWDGSDYNLIGSTEFVEQNDDALRKDAFAYINLGAAVTGNVFRAAGSPVFSSIIRQVLAIVDVPQNDSVRMLDLWDARKGELETLGMTSDYVAFQDIVGTSSIDLHFDGPYPIHSNYDDGHWIDLLGAPDFPQHQMLAQVVGLLILELSNRPIMPFDMTSYAEKLDMWIRDLESWAVRAAGDGTSHQKLKLDGVKEAINEVSMAAREFKKWEQTWENQIVSANGWEPNGLGKSRCEYNSRMAEFESNLLDEAGIPGRAQFKHVIFGPQKWSTDGKDYFPSIRDAVTSGNWTLAQITADKVAKIIKDAAKNLNS</sequence>
<dbReference type="InterPro" id="IPR036757">
    <property type="entry name" value="TFR-like_dimer_dom_sf"/>
</dbReference>
<organism evidence="7 8">
    <name type="scientific">Podospora australis</name>
    <dbReference type="NCBI Taxonomy" id="1536484"/>
    <lineage>
        <taxon>Eukaryota</taxon>
        <taxon>Fungi</taxon>
        <taxon>Dikarya</taxon>
        <taxon>Ascomycota</taxon>
        <taxon>Pezizomycotina</taxon>
        <taxon>Sordariomycetes</taxon>
        <taxon>Sordariomycetidae</taxon>
        <taxon>Sordariales</taxon>
        <taxon>Podosporaceae</taxon>
        <taxon>Podospora</taxon>
    </lineage>
</organism>
<dbReference type="Gene3D" id="3.50.30.30">
    <property type="match status" value="1"/>
</dbReference>
<feature type="domain" description="PA" evidence="4">
    <location>
        <begin position="349"/>
        <end position="412"/>
    </location>
</feature>
<comment type="similarity">
    <text evidence="1">Belongs to the peptidase M28 family. M28B subfamily.</text>
</comment>
<dbReference type="GO" id="GO:0004180">
    <property type="term" value="F:carboxypeptidase activity"/>
    <property type="evidence" value="ECO:0007669"/>
    <property type="project" value="TreeGrafter"/>
</dbReference>
<dbReference type="SUPFAM" id="SSF52025">
    <property type="entry name" value="PA domain"/>
    <property type="match status" value="1"/>
</dbReference>
<dbReference type="CDD" id="cd02121">
    <property type="entry name" value="PA_GCPII_like"/>
    <property type="match status" value="1"/>
</dbReference>
<dbReference type="InterPro" id="IPR007365">
    <property type="entry name" value="TFR-like_dimer_dom"/>
</dbReference>
<evidence type="ECO:0000259" key="5">
    <source>
        <dbReference type="Pfam" id="PF04253"/>
    </source>
</evidence>
<keyword evidence="8" id="KW-1185">Reference proteome</keyword>
<dbReference type="FunFam" id="3.40.630.10:FF:000101">
    <property type="entry name" value="N-acetylated alpha-linked acidic dipeptidase like 1"/>
    <property type="match status" value="1"/>
</dbReference>
<protein>
    <recommendedName>
        <fullName evidence="9">Glutamate carboxypeptidase 2</fullName>
    </recommendedName>
</protein>
<dbReference type="Proteomes" id="UP001302126">
    <property type="component" value="Unassembled WGS sequence"/>
</dbReference>
<evidence type="ECO:0000259" key="4">
    <source>
        <dbReference type="Pfam" id="PF02225"/>
    </source>
</evidence>
<dbReference type="InterPro" id="IPR003137">
    <property type="entry name" value="PA_domain"/>
</dbReference>
<dbReference type="EMBL" id="MU864375">
    <property type="protein sequence ID" value="KAK4189451.1"/>
    <property type="molecule type" value="Genomic_DNA"/>
</dbReference>
<evidence type="ECO:0000259" key="6">
    <source>
        <dbReference type="Pfam" id="PF04389"/>
    </source>
</evidence>
<dbReference type="SUPFAM" id="SSF53187">
    <property type="entry name" value="Zn-dependent exopeptidases"/>
    <property type="match status" value="1"/>
</dbReference>
<dbReference type="CDD" id="cd08022">
    <property type="entry name" value="M28_PSMA_like"/>
    <property type="match status" value="1"/>
</dbReference>